<dbReference type="OrthoDB" id="44015at2759"/>
<feature type="compositionally biased region" description="Low complexity" evidence="3">
    <location>
        <begin position="654"/>
        <end position="671"/>
    </location>
</feature>
<comment type="subcellular location">
    <subcellularLocation>
        <location evidence="1">Cytoplasm</location>
    </subcellularLocation>
</comment>
<feature type="domain" description="ENTH" evidence="4">
    <location>
        <begin position="1"/>
        <end position="126"/>
    </location>
</feature>
<dbReference type="InterPro" id="IPR014712">
    <property type="entry name" value="ANTH_dom_sf"/>
</dbReference>
<dbReference type="GO" id="GO:0006900">
    <property type="term" value="P:vesicle budding from membrane"/>
    <property type="evidence" value="ECO:0007669"/>
    <property type="project" value="TreeGrafter"/>
</dbReference>
<evidence type="ECO:0000256" key="3">
    <source>
        <dbReference type="SAM" id="MobiDB-lite"/>
    </source>
</evidence>
<feature type="compositionally biased region" description="Low complexity" evidence="3">
    <location>
        <begin position="322"/>
        <end position="360"/>
    </location>
</feature>
<evidence type="ECO:0000313" key="6">
    <source>
        <dbReference type="Proteomes" id="UP000307440"/>
    </source>
</evidence>
<dbReference type="AlphaFoldDB" id="A0A5C3L0I6"/>
<gene>
    <name evidence="5" type="ORF">FA15DRAFT_667718</name>
</gene>
<dbReference type="GO" id="GO:0000149">
    <property type="term" value="F:SNARE binding"/>
    <property type="evidence" value="ECO:0007669"/>
    <property type="project" value="TreeGrafter"/>
</dbReference>
<feature type="region of interest" description="Disordered" evidence="3">
    <location>
        <begin position="647"/>
        <end position="682"/>
    </location>
</feature>
<evidence type="ECO:0000256" key="1">
    <source>
        <dbReference type="ARBA" id="ARBA00004496"/>
    </source>
</evidence>
<dbReference type="PROSITE" id="PS50942">
    <property type="entry name" value="ENTH"/>
    <property type="match status" value="1"/>
</dbReference>
<feature type="compositionally biased region" description="Low complexity" evidence="3">
    <location>
        <begin position="810"/>
        <end position="826"/>
    </location>
</feature>
<feature type="region of interest" description="Disordered" evidence="3">
    <location>
        <begin position="779"/>
        <end position="875"/>
    </location>
</feature>
<dbReference type="Gene3D" id="1.25.40.90">
    <property type="match status" value="1"/>
</dbReference>
<dbReference type="InterPro" id="IPR011417">
    <property type="entry name" value="ANTH_dom"/>
</dbReference>
<evidence type="ECO:0000259" key="4">
    <source>
        <dbReference type="PROSITE" id="PS50942"/>
    </source>
</evidence>
<name>A0A5C3L0I6_COPMA</name>
<evidence type="ECO:0000256" key="2">
    <source>
        <dbReference type="ARBA" id="ARBA00022490"/>
    </source>
</evidence>
<dbReference type="GO" id="GO:0072583">
    <property type="term" value="P:clathrin-dependent endocytosis"/>
    <property type="evidence" value="ECO:0007669"/>
    <property type="project" value="InterPro"/>
</dbReference>
<keyword evidence="2" id="KW-0963">Cytoplasm</keyword>
<reference evidence="5 6" key="1">
    <citation type="journal article" date="2019" name="Nat. Ecol. Evol.">
        <title>Megaphylogeny resolves global patterns of mushroom evolution.</title>
        <authorList>
            <person name="Varga T."/>
            <person name="Krizsan K."/>
            <person name="Foldi C."/>
            <person name="Dima B."/>
            <person name="Sanchez-Garcia M."/>
            <person name="Sanchez-Ramirez S."/>
            <person name="Szollosi G.J."/>
            <person name="Szarkandi J.G."/>
            <person name="Papp V."/>
            <person name="Albert L."/>
            <person name="Andreopoulos W."/>
            <person name="Angelini C."/>
            <person name="Antonin V."/>
            <person name="Barry K.W."/>
            <person name="Bougher N.L."/>
            <person name="Buchanan P."/>
            <person name="Buyck B."/>
            <person name="Bense V."/>
            <person name="Catcheside P."/>
            <person name="Chovatia M."/>
            <person name="Cooper J."/>
            <person name="Damon W."/>
            <person name="Desjardin D."/>
            <person name="Finy P."/>
            <person name="Geml J."/>
            <person name="Haridas S."/>
            <person name="Hughes K."/>
            <person name="Justo A."/>
            <person name="Karasinski D."/>
            <person name="Kautmanova I."/>
            <person name="Kiss B."/>
            <person name="Kocsube S."/>
            <person name="Kotiranta H."/>
            <person name="LaButti K.M."/>
            <person name="Lechner B.E."/>
            <person name="Liimatainen K."/>
            <person name="Lipzen A."/>
            <person name="Lukacs Z."/>
            <person name="Mihaltcheva S."/>
            <person name="Morgado L.N."/>
            <person name="Niskanen T."/>
            <person name="Noordeloos M.E."/>
            <person name="Ohm R.A."/>
            <person name="Ortiz-Santana B."/>
            <person name="Ovrebo C."/>
            <person name="Racz N."/>
            <person name="Riley R."/>
            <person name="Savchenko A."/>
            <person name="Shiryaev A."/>
            <person name="Soop K."/>
            <person name="Spirin V."/>
            <person name="Szebenyi C."/>
            <person name="Tomsovsky M."/>
            <person name="Tulloss R.E."/>
            <person name="Uehling J."/>
            <person name="Grigoriev I.V."/>
            <person name="Vagvolgyi C."/>
            <person name="Papp T."/>
            <person name="Martin F.M."/>
            <person name="Miettinen O."/>
            <person name="Hibbett D.S."/>
            <person name="Nagy L.G."/>
        </authorList>
    </citation>
    <scope>NUCLEOTIDE SEQUENCE [LARGE SCALE GENOMIC DNA]</scope>
    <source>
        <strain evidence="5 6">CBS 121175</strain>
    </source>
</reference>
<feature type="region of interest" description="Disordered" evidence="3">
    <location>
        <begin position="701"/>
        <end position="751"/>
    </location>
</feature>
<feature type="compositionally biased region" description="Polar residues" evidence="3">
    <location>
        <begin position="794"/>
        <end position="809"/>
    </location>
</feature>
<accession>A0A5C3L0I6</accession>
<keyword evidence="6" id="KW-1185">Reference proteome</keyword>
<dbReference type="SUPFAM" id="SSF48464">
    <property type="entry name" value="ENTH/VHS domain"/>
    <property type="match status" value="1"/>
</dbReference>
<feature type="compositionally biased region" description="Polar residues" evidence="3">
    <location>
        <begin position="701"/>
        <end position="714"/>
    </location>
</feature>
<feature type="compositionally biased region" description="Low complexity" evidence="3">
    <location>
        <begin position="715"/>
        <end position="751"/>
    </location>
</feature>
<feature type="region of interest" description="Disordered" evidence="3">
    <location>
        <begin position="314"/>
        <end position="368"/>
    </location>
</feature>
<dbReference type="GO" id="GO:0030136">
    <property type="term" value="C:clathrin-coated vesicle"/>
    <property type="evidence" value="ECO:0007669"/>
    <property type="project" value="InterPro"/>
</dbReference>
<evidence type="ECO:0000313" key="5">
    <source>
        <dbReference type="EMBL" id="TFK26225.1"/>
    </source>
</evidence>
<dbReference type="CDD" id="cd16988">
    <property type="entry name" value="ANTH_N_YAP180"/>
    <property type="match status" value="1"/>
</dbReference>
<protein>
    <submittedName>
        <fullName evidence="5">ANTH-domain-containing protein</fullName>
    </submittedName>
</protein>
<dbReference type="Gene3D" id="1.20.58.150">
    <property type="entry name" value="ANTH domain"/>
    <property type="match status" value="1"/>
</dbReference>
<feature type="compositionally biased region" description="Polar residues" evidence="3">
    <location>
        <begin position="939"/>
        <end position="978"/>
    </location>
</feature>
<dbReference type="FunFam" id="1.20.58.150:FF:000004">
    <property type="entry name" value="ENTH domain protein"/>
    <property type="match status" value="1"/>
</dbReference>
<dbReference type="SMART" id="SM00273">
    <property type="entry name" value="ENTH"/>
    <property type="match status" value="1"/>
</dbReference>
<dbReference type="InterPro" id="IPR008942">
    <property type="entry name" value="ENTH_VHS"/>
</dbReference>
<dbReference type="GO" id="GO:0005905">
    <property type="term" value="C:clathrin-coated pit"/>
    <property type="evidence" value="ECO:0007669"/>
    <property type="project" value="TreeGrafter"/>
</dbReference>
<dbReference type="GO" id="GO:0005545">
    <property type="term" value="F:1-phosphatidylinositol binding"/>
    <property type="evidence" value="ECO:0007669"/>
    <property type="project" value="InterPro"/>
</dbReference>
<dbReference type="PANTHER" id="PTHR22951">
    <property type="entry name" value="CLATHRIN ASSEMBLY PROTEIN"/>
    <property type="match status" value="1"/>
</dbReference>
<feature type="region of interest" description="Disordered" evidence="3">
    <location>
        <begin position="145"/>
        <end position="165"/>
    </location>
</feature>
<dbReference type="InterPro" id="IPR045192">
    <property type="entry name" value="AP180-like"/>
</dbReference>
<dbReference type="EMBL" id="ML210177">
    <property type="protein sequence ID" value="TFK26225.1"/>
    <property type="molecule type" value="Genomic_DNA"/>
</dbReference>
<feature type="compositionally biased region" description="Low complexity" evidence="3">
    <location>
        <begin position="920"/>
        <end position="929"/>
    </location>
</feature>
<proteinExistence type="predicted"/>
<feature type="compositionally biased region" description="Polar residues" evidence="3">
    <location>
        <begin position="827"/>
        <end position="874"/>
    </location>
</feature>
<dbReference type="InterPro" id="IPR013809">
    <property type="entry name" value="ENTH"/>
</dbReference>
<dbReference type="STRING" id="230819.A0A5C3L0I6"/>
<dbReference type="PANTHER" id="PTHR22951:SF5">
    <property type="entry name" value="PHOSPHATIDYLINOSITOL-BINDING CLATHRIN ASSEMBLY PROTEIN LAP"/>
    <property type="match status" value="1"/>
</dbReference>
<dbReference type="SUPFAM" id="SSF89009">
    <property type="entry name" value="GAT-like domain"/>
    <property type="match status" value="1"/>
</dbReference>
<dbReference type="GO" id="GO:0048268">
    <property type="term" value="P:clathrin coat assembly"/>
    <property type="evidence" value="ECO:0007669"/>
    <property type="project" value="InterPro"/>
</dbReference>
<dbReference type="GO" id="GO:0005546">
    <property type="term" value="F:phosphatidylinositol-4,5-bisphosphate binding"/>
    <property type="evidence" value="ECO:0007669"/>
    <property type="project" value="TreeGrafter"/>
</dbReference>
<feature type="compositionally biased region" description="Basic and acidic residues" evidence="3">
    <location>
        <begin position="146"/>
        <end position="157"/>
    </location>
</feature>
<feature type="region of interest" description="Disordered" evidence="3">
    <location>
        <begin position="910"/>
        <end position="978"/>
    </location>
</feature>
<dbReference type="Proteomes" id="UP000307440">
    <property type="component" value="Unassembled WGS sequence"/>
</dbReference>
<dbReference type="Pfam" id="PF07651">
    <property type="entry name" value="ANTH"/>
    <property type="match status" value="1"/>
</dbReference>
<sequence length="978" mass="102951">MSSFDKIVKLACKPKNAPPKAKYIDPIIAATWSDDGAVSDVCKALVPRIREPNHIIVFKALLVLHTMIRNGSTDNVLSFLSQADILKLKNVSAVNWEGYAAPETIQHYAKYLDSRIRAYRDLKHDAIRVQSDTNRDIRNSVSINEDLEKSRKQRNNDKPSLPTRSKTLAGRKLRSMTVEKGLLRETKIVHNMIDALVECRFYLDNLEDELNITALRMLVKDLLILFQAGNEGVINVLEHYFEMSHVDASEALQIYRHFCTQTELVVEFLGVAKKLENLLNVPIPNLKHAPVSLAGALQEYLDDSNFESNRLEYKANKATADKPPTTRGKTTSKSSTVTFKETSAPTQTTGAGSSTTNGASNPPVSKDVSDFFNSIEAEQQPMFGVSPTSPSQQPFPQGTVNPFSQMLTGQPTFNTAIPVINQPTGFLISQHTATPANPFNAFLTTQQTQQPPRPFSAFIPQQQTGFLPQPQGPFATPQQIGFLQPQATGGNPFRQSMLVPQTTGMALFANTQPGAAGQAAPGASMGQTLFVNNNPTSPSSAPNSATPFASAFGQGQTSNTSFNPNFGPASNAIAPSVSAFGPVRNAGPIDVPNRPASTPLTSINSFPAAQPVKTHMTGTKNPFGPVLADAPPVPKVPTLMELARGAQGNGMTNQQQQQQAQQQQQQQVQPQRTGFNWAGSALSPGSSDISSIASSFTNVAKSSAAGSPNPSGFQSTSPTASAFSGTSAFSNSSSSQPTGATNTGLSSSTSPLTSQITGFAGLKPFKPSSSFGAALLESMPGAASQSPPAENHSQRSTPSFASNLSAPQISSNPNSSNTSSQLSTPNFTLSSFNTTGTSFPSSPLSFGSTNPSSTGALNSQPTGLGSALTGQPTGLSGGFKPTSAFGASMMSGATTGSSLGTGLRPQITGGANPFRASMVGSGSPSFGSSPTPPVPGLPSTATGHPFGQNTFNGMSSQPFSSAFTPTNQQQNHPPASLI</sequence>
<dbReference type="FunFam" id="1.25.40.90:FF:000036">
    <property type="entry name" value="Unplaced genomic scaffold supercont1.4, whole genome shotgun sequence"/>
    <property type="match status" value="1"/>
</dbReference>
<dbReference type="GO" id="GO:0032050">
    <property type="term" value="F:clathrin heavy chain binding"/>
    <property type="evidence" value="ECO:0007669"/>
    <property type="project" value="TreeGrafter"/>
</dbReference>
<organism evidence="5 6">
    <name type="scientific">Coprinopsis marcescibilis</name>
    <name type="common">Agaric fungus</name>
    <name type="synonym">Psathyrella marcescibilis</name>
    <dbReference type="NCBI Taxonomy" id="230819"/>
    <lineage>
        <taxon>Eukaryota</taxon>
        <taxon>Fungi</taxon>
        <taxon>Dikarya</taxon>
        <taxon>Basidiomycota</taxon>
        <taxon>Agaricomycotina</taxon>
        <taxon>Agaricomycetes</taxon>
        <taxon>Agaricomycetidae</taxon>
        <taxon>Agaricales</taxon>
        <taxon>Agaricineae</taxon>
        <taxon>Psathyrellaceae</taxon>
        <taxon>Coprinopsis</taxon>
    </lineage>
</organism>